<gene>
    <name evidence="2" type="ORF">GX453_00465</name>
</gene>
<dbReference type="EMBL" id="JAAYVO010000005">
    <property type="protein sequence ID" value="NLH34505.1"/>
    <property type="molecule type" value="Genomic_DNA"/>
</dbReference>
<reference evidence="2 3" key="1">
    <citation type="journal article" date="2020" name="Biotechnol. Biofuels">
        <title>New insights from the biogas microbiome by comprehensive genome-resolved metagenomics of nearly 1600 species originating from multiple anaerobic digesters.</title>
        <authorList>
            <person name="Campanaro S."/>
            <person name="Treu L."/>
            <person name="Rodriguez-R L.M."/>
            <person name="Kovalovszki A."/>
            <person name="Ziels R.M."/>
            <person name="Maus I."/>
            <person name="Zhu X."/>
            <person name="Kougias P.G."/>
            <person name="Basile A."/>
            <person name="Luo G."/>
            <person name="Schluter A."/>
            <person name="Konstantinidis K.T."/>
            <person name="Angelidaki I."/>
        </authorList>
    </citation>
    <scope>NUCLEOTIDE SEQUENCE [LARGE SCALE GENOMIC DNA]</scope>
    <source>
        <strain evidence="2">AS27yjCOA_61</strain>
    </source>
</reference>
<evidence type="ECO:0000313" key="2">
    <source>
        <dbReference type="EMBL" id="NLH34505.1"/>
    </source>
</evidence>
<evidence type="ECO:0000313" key="3">
    <source>
        <dbReference type="Proteomes" id="UP000559962"/>
    </source>
</evidence>
<organism evidence="2 3">
    <name type="scientific">Pseudolactococcus chungangensis</name>
    <dbReference type="NCBI Taxonomy" id="451457"/>
    <lineage>
        <taxon>Bacteria</taxon>
        <taxon>Bacillati</taxon>
        <taxon>Bacillota</taxon>
        <taxon>Bacilli</taxon>
        <taxon>Lactobacillales</taxon>
        <taxon>Streptococcaceae</taxon>
        <taxon>Pseudolactococcus</taxon>
    </lineage>
</organism>
<accession>A0A847IYG6</accession>
<feature type="region of interest" description="Disordered" evidence="1">
    <location>
        <begin position="182"/>
        <end position="206"/>
    </location>
</feature>
<evidence type="ECO:0000256" key="1">
    <source>
        <dbReference type="SAM" id="MobiDB-lite"/>
    </source>
</evidence>
<protein>
    <submittedName>
        <fullName evidence="2">Uncharacterized protein</fullName>
    </submittedName>
</protein>
<sequence length="206" mass="22360">MAIVNGKALVKDGMPLDRVYSNGKLVYGRNLLSNSLFTNPIKTTSDSDNAFYGLQSNIVGSDYVPSTSNRDLAISSLYVAGMGLPIGMYTSSITIVNNSEKVATINLLLIQGTADTDVQPIVNGNSVPWWFTGFGNPAVTINIPANSIARYTFTFKAKSTNNTGAGREQFIVFRETTTNPVTRYSKPKLEQDSTATPWTPAPEDYI</sequence>
<name>A0A847IYG6_9LACT</name>
<dbReference type="Proteomes" id="UP000559962">
    <property type="component" value="Unassembled WGS sequence"/>
</dbReference>
<proteinExistence type="predicted"/>
<comment type="caution">
    <text evidence="2">The sequence shown here is derived from an EMBL/GenBank/DDBJ whole genome shotgun (WGS) entry which is preliminary data.</text>
</comment>
<dbReference type="AlphaFoldDB" id="A0A847IYG6"/>